<evidence type="ECO:0000313" key="3">
    <source>
        <dbReference type="Proteomes" id="UP001595844"/>
    </source>
</evidence>
<dbReference type="RefSeq" id="WP_378555842.1">
    <property type="nucleotide sequence ID" value="NZ_JBHSDL010000005.1"/>
</dbReference>
<sequence length="169" mass="18594">MTDTTEIPTPESRWWDYVESLGARVGASTPAVIARYIDIAPTTVYAWKKGVGTDTGRVDPQTARAVAYAFGRPVIEAFLSAGLIAREDLNVADEPPLTPAELPDESLLHEIQDRFKRLKSENELLRAERPSPEPEQAPAPAPAPAKQRRGRKPNATSTRRVARLPESRA</sequence>
<name>A0ABV8VDG2_9NOCA</name>
<reference evidence="3" key="1">
    <citation type="journal article" date="2019" name="Int. J. Syst. Evol. Microbiol.">
        <title>The Global Catalogue of Microorganisms (GCM) 10K type strain sequencing project: providing services to taxonomists for standard genome sequencing and annotation.</title>
        <authorList>
            <consortium name="The Broad Institute Genomics Platform"/>
            <consortium name="The Broad Institute Genome Sequencing Center for Infectious Disease"/>
            <person name="Wu L."/>
            <person name="Ma J."/>
        </authorList>
    </citation>
    <scope>NUCLEOTIDE SEQUENCE [LARGE SCALE GENOMIC DNA]</scope>
    <source>
        <strain evidence="3">IBRC-M 10490</strain>
    </source>
</reference>
<evidence type="ECO:0000256" key="1">
    <source>
        <dbReference type="SAM" id="MobiDB-lite"/>
    </source>
</evidence>
<evidence type="ECO:0008006" key="4">
    <source>
        <dbReference type="Google" id="ProtNLM"/>
    </source>
</evidence>
<proteinExistence type="predicted"/>
<organism evidence="2 3">
    <name type="scientific">Nocardia halotolerans</name>
    <dbReference type="NCBI Taxonomy" id="1755878"/>
    <lineage>
        <taxon>Bacteria</taxon>
        <taxon>Bacillati</taxon>
        <taxon>Actinomycetota</taxon>
        <taxon>Actinomycetes</taxon>
        <taxon>Mycobacteriales</taxon>
        <taxon>Nocardiaceae</taxon>
        <taxon>Nocardia</taxon>
    </lineage>
</organism>
<feature type="compositionally biased region" description="Basic and acidic residues" evidence="1">
    <location>
        <begin position="119"/>
        <end position="132"/>
    </location>
</feature>
<gene>
    <name evidence="2" type="ORF">ACFO5K_04000</name>
</gene>
<feature type="compositionally biased region" description="Pro residues" evidence="1">
    <location>
        <begin position="133"/>
        <end position="143"/>
    </location>
</feature>
<feature type="region of interest" description="Disordered" evidence="1">
    <location>
        <begin position="119"/>
        <end position="169"/>
    </location>
</feature>
<accession>A0ABV8VDG2</accession>
<keyword evidence="3" id="KW-1185">Reference proteome</keyword>
<protein>
    <recommendedName>
        <fullName evidence="4">Immunity repressor</fullName>
    </recommendedName>
</protein>
<dbReference type="Proteomes" id="UP001595844">
    <property type="component" value="Unassembled WGS sequence"/>
</dbReference>
<dbReference type="EMBL" id="JBHSDL010000005">
    <property type="protein sequence ID" value="MFC4373256.1"/>
    <property type="molecule type" value="Genomic_DNA"/>
</dbReference>
<comment type="caution">
    <text evidence="2">The sequence shown here is derived from an EMBL/GenBank/DDBJ whole genome shotgun (WGS) entry which is preliminary data.</text>
</comment>
<evidence type="ECO:0000313" key="2">
    <source>
        <dbReference type="EMBL" id="MFC4373256.1"/>
    </source>
</evidence>